<evidence type="ECO:0000256" key="8">
    <source>
        <dbReference type="HAMAP-Rule" id="MF_01416"/>
    </source>
</evidence>
<dbReference type="EMBL" id="QRDW01000006">
    <property type="protein sequence ID" value="RED49101.1"/>
    <property type="molecule type" value="Genomic_DNA"/>
</dbReference>
<reference evidence="10 11" key="1">
    <citation type="submission" date="2018-07" db="EMBL/GenBank/DDBJ databases">
        <title>Genomic Encyclopedia of Type Strains, Phase III (KMG-III): the genomes of soil and plant-associated and newly described type strains.</title>
        <authorList>
            <person name="Whitman W."/>
        </authorList>
    </citation>
    <scope>NUCLEOTIDE SEQUENCE [LARGE SCALE GENOMIC DNA]</scope>
    <source>
        <strain evidence="10 11">CECT 8488</strain>
    </source>
</reference>
<keyword evidence="5 8" id="KW-0472">Membrane</keyword>
<accession>A0A3D9HIK8</accession>
<keyword evidence="2 8" id="KW-0813">Transport</keyword>
<proteinExistence type="inferred from homology"/>
<evidence type="ECO:0000313" key="10">
    <source>
        <dbReference type="EMBL" id="RED49101.1"/>
    </source>
</evidence>
<dbReference type="RefSeq" id="WP_115937308.1">
    <property type="nucleotide sequence ID" value="NZ_QRDW01000006.1"/>
</dbReference>
<keyword evidence="6 8" id="KW-0139">CF(1)</keyword>
<dbReference type="NCBIfam" id="NF004406">
    <property type="entry name" value="PRK05758.3-2"/>
    <property type="match status" value="1"/>
</dbReference>
<evidence type="ECO:0000256" key="5">
    <source>
        <dbReference type="ARBA" id="ARBA00023136"/>
    </source>
</evidence>
<evidence type="ECO:0000256" key="9">
    <source>
        <dbReference type="SAM" id="Coils"/>
    </source>
</evidence>
<comment type="caution">
    <text evidence="10">The sequence shown here is derived from an EMBL/GenBank/DDBJ whole genome shotgun (WGS) entry which is preliminary data.</text>
</comment>
<evidence type="ECO:0000256" key="6">
    <source>
        <dbReference type="ARBA" id="ARBA00023196"/>
    </source>
</evidence>
<dbReference type="InterPro" id="IPR000711">
    <property type="entry name" value="ATPase_OSCP/dsu"/>
</dbReference>
<dbReference type="Gene3D" id="1.10.520.20">
    <property type="entry name" value="N-terminal domain of the delta subunit of the F1F0-ATP synthase"/>
    <property type="match status" value="1"/>
</dbReference>
<name>A0A3D9HIK8_9PROT</name>
<evidence type="ECO:0000256" key="1">
    <source>
        <dbReference type="ARBA" id="ARBA00004370"/>
    </source>
</evidence>
<protein>
    <recommendedName>
        <fullName evidence="8">ATP synthase subunit delta</fullName>
    </recommendedName>
    <alternativeName>
        <fullName evidence="8">ATP synthase F(1) sector subunit delta</fullName>
    </alternativeName>
    <alternativeName>
        <fullName evidence="8">F-type ATPase subunit delta</fullName>
        <shortName evidence="8">F-ATPase subunit delta</shortName>
    </alternativeName>
</protein>
<dbReference type="PRINTS" id="PR00125">
    <property type="entry name" value="ATPASEDELTA"/>
</dbReference>
<dbReference type="InterPro" id="IPR026015">
    <property type="entry name" value="ATP_synth_OSCP/delta_N_sf"/>
</dbReference>
<keyword evidence="11" id="KW-1185">Reference proteome</keyword>
<feature type="coiled-coil region" evidence="9">
    <location>
        <begin position="21"/>
        <end position="48"/>
    </location>
</feature>
<comment type="function">
    <text evidence="8">This protein is part of the stalk that links CF(0) to CF(1). It either transmits conformational changes from CF(0) to CF(1) or is implicated in proton conduction.</text>
</comment>
<dbReference type="Pfam" id="PF00213">
    <property type="entry name" value="OSCP"/>
    <property type="match status" value="1"/>
</dbReference>
<dbReference type="SUPFAM" id="SSF47928">
    <property type="entry name" value="N-terminal domain of the delta subunit of the F1F0-ATP synthase"/>
    <property type="match status" value="1"/>
</dbReference>
<dbReference type="InterPro" id="IPR020781">
    <property type="entry name" value="ATPase_OSCP/d_CS"/>
</dbReference>
<dbReference type="GO" id="GO:0005886">
    <property type="term" value="C:plasma membrane"/>
    <property type="evidence" value="ECO:0007669"/>
    <property type="project" value="UniProtKB-SubCell"/>
</dbReference>
<dbReference type="NCBIfam" id="TIGR01145">
    <property type="entry name" value="ATP_synt_delta"/>
    <property type="match status" value="1"/>
</dbReference>
<keyword evidence="3 8" id="KW-0375">Hydrogen ion transport</keyword>
<comment type="subcellular location">
    <subcellularLocation>
        <location evidence="8">Cell membrane</location>
        <topology evidence="8">Peripheral membrane protein</topology>
    </subcellularLocation>
    <subcellularLocation>
        <location evidence="1">Membrane</location>
    </subcellularLocation>
</comment>
<evidence type="ECO:0000256" key="2">
    <source>
        <dbReference type="ARBA" id="ARBA00022448"/>
    </source>
</evidence>
<gene>
    <name evidence="8" type="primary">atpH</name>
    <name evidence="10" type="ORF">DFP90_10678</name>
</gene>
<sequence>MAASSGVNEIAGRYATALFDLAEDQKQLDAVADDLRQLNSMLDDSEDLRSLVQSPVISRDDQQKGLVAVLEKMDVQDLTKKFVGYVAANRRAFALRAMIKGYLAALAERRGEVTAEVTSAKPLTKTRLTAIEKALKEAIGSKVAVTSHVNPDIIGGLIVKVGSRMVDSSVSTQLQKLKLAMKGA</sequence>
<keyword evidence="7 8" id="KW-0066">ATP synthesis</keyword>
<dbReference type="PANTHER" id="PTHR11910">
    <property type="entry name" value="ATP SYNTHASE DELTA CHAIN"/>
    <property type="match status" value="1"/>
</dbReference>
<evidence type="ECO:0000256" key="7">
    <source>
        <dbReference type="ARBA" id="ARBA00023310"/>
    </source>
</evidence>
<evidence type="ECO:0000256" key="3">
    <source>
        <dbReference type="ARBA" id="ARBA00022781"/>
    </source>
</evidence>
<dbReference type="HAMAP" id="MF_01416">
    <property type="entry name" value="ATP_synth_delta_bact"/>
    <property type="match status" value="1"/>
</dbReference>
<dbReference type="OrthoDB" id="9796185at2"/>
<keyword evidence="4 8" id="KW-0406">Ion transport</keyword>
<dbReference type="GO" id="GO:0046933">
    <property type="term" value="F:proton-transporting ATP synthase activity, rotational mechanism"/>
    <property type="evidence" value="ECO:0007669"/>
    <property type="project" value="UniProtKB-UniRule"/>
</dbReference>
<evidence type="ECO:0000313" key="11">
    <source>
        <dbReference type="Proteomes" id="UP000256845"/>
    </source>
</evidence>
<keyword evidence="9" id="KW-0175">Coiled coil</keyword>
<dbReference type="Proteomes" id="UP000256845">
    <property type="component" value="Unassembled WGS sequence"/>
</dbReference>
<dbReference type="PROSITE" id="PS00389">
    <property type="entry name" value="ATPASE_DELTA"/>
    <property type="match status" value="1"/>
</dbReference>
<organism evidence="10 11">
    <name type="scientific">Aestuariispira insulae</name>
    <dbReference type="NCBI Taxonomy" id="1461337"/>
    <lineage>
        <taxon>Bacteria</taxon>
        <taxon>Pseudomonadati</taxon>
        <taxon>Pseudomonadota</taxon>
        <taxon>Alphaproteobacteria</taxon>
        <taxon>Rhodospirillales</taxon>
        <taxon>Kiloniellaceae</taxon>
        <taxon>Aestuariispira</taxon>
    </lineage>
</organism>
<dbReference type="GO" id="GO:0045259">
    <property type="term" value="C:proton-transporting ATP synthase complex"/>
    <property type="evidence" value="ECO:0007669"/>
    <property type="project" value="UniProtKB-KW"/>
</dbReference>
<evidence type="ECO:0000256" key="4">
    <source>
        <dbReference type="ARBA" id="ARBA00023065"/>
    </source>
</evidence>
<comment type="similarity">
    <text evidence="8">Belongs to the ATPase delta chain family.</text>
</comment>
<comment type="function">
    <text evidence="8">F(1)F(0) ATP synthase produces ATP from ADP in the presence of a proton or sodium gradient. F-type ATPases consist of two structural domains, F(1) containing the extramembraneous catalytic core and F(0) containing the membrane proton channel, linked together by a central stalk and a peripheral stalk. During catalysis, ATP synthesis in the catalytic domain of F(1) is coupled via a rotary mechanism of the central stalk subunits to proton translocation.</text>
</comment>
<dbReference type="AlphaFoldDB" id="A0A3D9HIK8"/>
<keyword evidence="8" id="KW-1003">Cell membrane</keyword>